<dbReference type="EMBL" id="JACCCO010000003">
    <property type="protein sequence ID" value="NYF43360.1"/>
    <property type="molecule type" value="Genomic_DNA"/>
</dbReference>
<feature type="compositionally biased region" description="Basic and acidic residues" evidence="4">
    <location>
        <begin position="16"/>
        <end position="36"/>
    </location>
</feature>
<comment type="similarity">
    <text evidence="3">Belongs to the gas vesicle GvpF/GvpL family.</text>
</comment>
<dbReference type="InterPro" id="IPR009430">
    <property type="entry name" value="GvpL/GvpF"/>
</dbReference>
<evidence type="ECO:0000313" key="6">
    <source>
        <dbReference type="Proteomes" id="UP000576393"/>
    </source>
</evidence>
<organism evidence="5 6">
    <name type="scientific">Streptosporangium sandarakinum</name>
    <dbReference type="NCBI Taxonomy" id="1260955"/>
    <lineage>
        <taxon>Bacteria</taxon>
        <taxon>Bacillati</taxon>
        <taxon>Actinomycetota</taxon>
        <taxon>Actinomycetes</taxon>
        <taxon>Streptosporangiales</taxon>
        <taxon>Streptosporangiaceae</taxon>
        <taxon>Streptosporangium</taxon>
    </lineage>
</organism>
<dbReference type="Pfam" id="PF06386">
    <property type="entry name" value="GvpL_GvpF"/>
    <property type="match status" value="1"/>
</dbReference>
<evidence type="ECO:0000256" key="1">
    <source>
        <dbReference type="ARBA" id="ARBA00022987"/>
    </source>
</evidence>
<evidence type="ECO:0000313" key="5">
    <source>
        <dbReference type="EMBL" id="NYF43360.1"/>
    </source>
</evidence>
<feature type="region of interest" description="Disordered" evidence="4">
    <location>
        <begin position="1"/>
        <end position="83"/>
    </location>
</feature>
<dbReference type="GO" id="GO:0031412">
    <property type="term" value="P:gas vesicle organization"/>
    <property type="evidence" value="ECO:0007669"/>
    <property type="project" value="InterPro"/>
</dbReference>
<gene>
    <name evidence="5" type="ORF">HDA43_005587</name>
</gene>
<feature type="compositionally biased region" description="Polar residues" evidence="4">
    <location>
        <begin position="1"/>
        <end position="15"/>
    </location>
</feature>
<dbReference type="PANTHER" id="PTHR36852">
    <property type="entry name" value="PROTEIN GVPL 2"/>
    <property type="match status" value="1"/>
</dbReference>
<name>A0A852V5K3_9ACTN</name>
<evidence type="ECO:0000256" key="4">
    <source>
        <dbReference type="SAM" id="MobiDB-lite"/>
    </source>
</evidence>
<accession>A0A852V5K3</accession>
<proteinExistence type="inferred from homology"/>
<comment type="subcellular location">
    <subcellularLocation>
        <location evidence="2">Gas vesicle</location>
    </subcellularLocation>
</comment>
<reference evidence="5 6" key="1">
    <citation type="submission" date="2020-07" db="EMBL/GenBank/DDBJ databases">
        <title>Sequencing the genomes of 1000 actinobacteria strains.</title>
        <authorList>
            <person name="Klenk H.-P."/>
        </authorList>
    </citation>
    <scope>NUCLEOTIDE SEQUENCE [LARGE SCALE GENOMIC DNA]</scope>
    <source>
        <strain evidence="5 6">DSM 45763</strain>
    </source>
</reference>
<keyword evidence="6" id="KW-1185">Reference proteome</keyword>
<protein>
    <recommendedName>
        <fullName evidence="7">Gas vesicle synthesis protein GvpL/GvpF</fullName>
    </recommendedName>
</protein>
<dbReference type="Proteomes" id="UP000576393">
    <property type="component" value="Unassembled WGS sequence"/>
</dbReference>
<keyword evidence="1" id="KW-0304">Gas vesicle</keyword>
<evidence type="ECO:0000256" key="2">
    <source>
        <dbReference type="ARBA" id="ARBA00035108"/>
    </source>
</evidence>
<evidence type="ECO:0008006" key="7">
    <source>
        <dbReference type="Google" id="ProtNLM"/>
    </source>
</evidence>
<feature type="compositionally biased region" description="Low complexity" evidence="4">
    <location>
        <begin position="69"/>
        <end position="83"/>
    </location>
</feature>
<dbReference type="AlphaFoldDB" id="A0A852V5K3"/>
<dbReference type="PANTHER" id="PTHR36852:SF1">
    <property type="entry name" value="PROTEIN GVPL 2"/>
    <property type="match status" value="1"/>
</dbReference>
<sequence length="332" mass="35352">MPGSTGKTATTGSEQTAREPARRTTGRTADETDGKTTAKPARKTTGKAAGRTSGKAAGRTSGKAAGETSGKAAPSRSGGAARRGPTGYAYVYGIVPADVETEPGTLGVGDGEVTLVRHGEIAALVSDIVLDRPLGRPDDLLAHEQLLDATAAEVPVLPFRFGAVMTGPKEVVEELLAPHHDEFLAALEDLEGRAEYVIKGRYVESVIIREVLDEIPEAGRLREEVRGQPEEATWDARIRLGQMIGEAVAAKRDADTQELVEAVAPLCVAVSVREPTHEQDAAHVAVLVDEERQDEFDEALDDLGDRWAGRIDLRLLGPLAPYDFVAAPRPEE</sequence>
<evidence type="ECO:0000256" key="3">
    <source>
        <dbReference type="ARBA" id="ARBA00035643"/>
    </source>
</evidence>
<comment type="caution">
    <text evidence="5">The sequence shown here is derived from an EMBL/GenBank/DDBJ whole genome shotgun (WGS) entry which is preliminary data.</text>
</comment>
<dbReference type="GO" id="GO:0031411">
    <property type="term" value="C:gas vesicle"/>
    <property type="evidence" value="ECO:0007669"/>
    <property type="project" value="UniProtKB-SubCell"/>
</dbReference>
<dbReference type="RefSeq" id="WP_179826821.1">
    <property type="nucleotide sequence ID" value="NZ_JACCCO010000003.1"/>
</dbReference>